<dbReference type="EMBL" id="JACGWN010000001">
    <property type="protein sequence ID" value="KAL0463394.1"/>
    <property type="molecule type" value="Genomic_DNA"/>
</dbReference>
<dbReference type="Gene3D" id="3.30.420.10">
    <property type="entry name" value="Ribonuclease H-like superfamily/Ribonuclease H"/>
    <property type="match status" value="1"/>
</dbReference>
<sequence>MEFAIRFEFKASINEAEYEALVISMRMAHEVGARCLMAYSDYQLIVKQVEGTYEAKEESIVQYLQQIAELKGGSWKTIELSVLLYNPTKAPGSLERPQAISPRENWRTPVVRWLEGGQLPENRWDAARLKARVTCFLLHGWILYKKSFTHPLFRVTHFLLHGWIHVLKEIHSGCYGAHAGTWILANKTLLAGYF</sequence>
<dbReference type="AlphaFoldDB" id="A0AAW2YCK2"/>
<dbReference type="SUPFAM" id="SSF53098">
    <property type="entry name" value="Ribonuclease H-like"/>
    <property type="match status" value="1"/>
</dbReference>
<accession>A0AAW2YCK2</accession>
<evidence type="ECO:0000313" key="2">
    <source>
        <dbReference type="EMBL" id="KAL0463394.1"/>
    </source>
</evidence>
<reference evidence="2" key="1">
    <citation type="submission" date="2020-06" db="EMBL/GenBank/DDBJ databases">
        <authorList>
            <person name="Li T."/>
            <person name="Hu X."/>
            <person name="Zhang T."/>
            <person name="Song X."/>
            <person name="Zhang H."/>
            <person name="Dai N."/>
            <person name="Sheng W."/>
            <person name="Hou X."/>
            <person name="Wei L."/>
        </authorList>
    </citation>
    <scope>NUCLEOTIDE SEQUENCE</scope>
    <source>
        <strain evidence="2">KEN1</strain>
        <tissue evidence="2">Leaf</tissue>
    </source>
</reference>
<dbReference type="InterPro" id="IPR036397">
    <property type="entry name" value="RNaseH_sf"/>
</dbReference>
<dbReference type="GO" id="GO:0004523">
    <property type="term" value="F:RNA-DNA hybrid ribonuclease activity"/>
    <property type="evidence" value="ECO:0007669"/>
    <property type="project" value="InterPro"/>
</dbReference>
<organism evidence="2">
    <name type="scientific">Sesamum latifolium</name>
    <dbReference type="NCBI Taxonomy" id="2727402"/>
    <lineage>
        <taxon>Eukaryota</taxon>
        <taxon>Viridiplantae</taxon>
        <taxon>Streptophyta</taxon>
        <taxon>Embryophyta</taxon>
        <taxon>Tracheophyta</taxon>
        <taxon>Spermatophyta</taxon>
        <taxon>Magnoliopsida</taxon>
        <taxon>eudicotyledons</taxon>
        <taxon>Gunneridae</taxon>
        <taxon>Pentapetalae</taxon>
        <taxon>asterids</taxon>
        <taxon>lamiids</taxon>
        <taxon>Lamiales</taxon>
        <taxon>Pedaliaceae</taxon>
        <taxon>Sesamum</taxon>
    </lineage>
</organism>
<proteinExistence type="predicted"/>
<dbReference type="Pfam" id="PF13456">
    <property type="entry name" value="RVT_3"/>
    <property type="match status" value="1"/>
</dbReference>
<dbReference type="InterPro" id="IPR012337">
    <property type="entry name" value="RNaseH-like_sf"/>
</dbReference>
<dbReference type="PANTHER" id="PTHR48475:SF2">
    <property type="entry name" value="RIBONUCLEASE H"/>
    <property type="match status" value="1"/>
</dbReference>
<dbReference type="InterPro" id="IPR002156">
    <property type="entry name" value="RNaseH_domain"/>
</dbReference>
<dbReference type="GO" id="GO:0003676">
    <property type="term" value="F:nucleic acid binding"/>
    <property type="evidence" value="ECO:0007669"/>
    <property type="project" value="InterPro"/>
</dbReference>
<feature type="domain" description="RNase H type-1" evidence="1">
    <location>
        <begin position="6"/>
        <end position="71"/>
    </location>
</feature>
<evidence type="ECO:0000259" key="1">
    <source>
        <dbReference type="Pfam" id="PF13456"/>
    </source>
</evidence>
<name>A0AAW2YCK2_9LAMI</name>
<comment type="caution">
    <text evidence="2">The sequence shown here is derived from an EMBL/GenBank/DDBJ whole genome shotgun (WGS) entry which is preliminary data.</text>
</comment>
<gene>
    <name evidence="2" type="ORF">Slati_0227000</name>
</gene>
<reference evidence="2" key="2">
    <citation type="journal article" date="2024" name="Plant">
        <title>Genomic evolution and insights into agronomic trait innovations of Sesamum species.</title>
        <authorList>
            <person name="Miao H."/>
            <person name="Wang L."/>
            <person name="Qu L."/>
            <person name="Liu H."/>
            <person name="Sun Y."/>
            <person name="Le M."/>
            <person name="Wang Q."/>
            <person name="Wei S."/>
            <person name="Zheng Y."/>
            <person name="Lin W."/>
            <person name="Duan Y."/>
            <person name="Cao H."/>
            <person name="Xiong S."/>
            <person name="Wang X."/>
            <person name="Wei L."/>
            <person name="Li C."/>
            <person name="Ma Q."/>
            <person name="Ju M."/>
            <person name="Zhao R."/>
            <person name="Li G."/>
            <person name="Mu C."/>
            <person name="Tian Q."/>
            <person name="Mei H."/>
            <person name="Zhang T."/>
            <person name="Gao T."/>
            <person name="Zhang H."/>
        </authorList>
    </citation>
    <scope>NUCLEOTIDE SEQUENCE</scope>
    <source>
        <strain evidence="2">KEN1</strain>
    </source>
</reference>
<dbReference type="PANTHER" id="PTHR48475">
    <property type="entry name" value="RIBONUCLEASE H"/>
    <property type="match status" value="1"/>
</dbReference>
<protein>
    <recommendedName>
        <fullName evidence="1">RNase H type-1 domain-containing protein</fullName>
    </recommendedName>
</protein>